<organism evidence="6 7">
    <name type="scientific">Olivibacter ginsenosidimutans</name>
    <dbReference type="NCBI Taxonomy" id="1176537"/>
    <lineage>
        <taxon>Bacteria</taxon>
        <taxon>Pseudomonadati</taxon>
        <taxon>Bacteroidota</taxon>
        <taxon>Sphingobacteriia</taxon>
        <taxon>Sphingobacteriales</taxon>
        <taxon>Sphingobacteriaceae</taxon>
        <taxon>Olivibacter</taxon>
    </lineage>
</organism>
<proteinExistence type="predicted"/>
<dbReference type="EMBL" id="BAABIQ010000005">
    <property type="protein sequence ID" value="GAA4785584.1"/>
    <property type="molecule type" value="Genomic_DNA"/>
</dbReference>
<dbReference type="PANTHER" id="PTHR12154:SF4">
    <property type="entry name" value="UDP-N-ACETYLGLUCOSAMINE TRANSFERASE SUBUNIT ALG14 HOMOLOG"/>
    <property type="match status" value="1"/>
</dbReference>
<dbReference type="SUPFAM" id="SSF53756">
    <property type="entry name" value="UDP-Glycosyltransferase/glycogen phosphorylase"/>
    <property type="match status" value="1"/>
</dbReference>
<evidence type="ECO:0000256" key="2">
    <source>
        <dbReference type="ARBA" id="ARBA00022692"/>
    </source>
</evidence>
<comment type="caution">
    <text evidence="6">The sequence shown here is derived from an EMBL/GenBank/DDBJ whole genome shotgun (WGS) entry which is preliminary data.</text>
</comment>
<dbReference type="PANTHER" id="PTHR12154">
    <property type="entry name" value="GLYCOSYL TRANSFERASE-RELATED"/>
    <property type="match status" value="1"/>
</dbReference>
<protein>
    <submittedName>
        <fullName evidence="6">PssD/Cps14F family polysaccharide biosynthesis glycosyltransferase</fullName>
    </submittedName>
</protein>
<dbReference type="Gene3D" id="3.40.50.2000">
    <property type="entry name" value="Glycogen Phosphorylase B"/>
    <property type="match status" value="1"/>
</dbReference>
<dbReference type="RefSeq" id="WP_345230804.1">
    <property type="nucleotide sequence ID" value="NZ_BAABIQ010000005.1"/>
</dbReference>
<evidence type="ECO:0000256" key="1">
    <source>
        <dbReference type="ARBA" id="ARBA00004389"/>
    </source>
</evidence>
<evidence type="ECO:0000256" key="3">
    <source>
        <dbReference type="ARBA" id="ARBA00022824"/>
    </source>
</evidence>
<comment type="subcellular location">
    <subcellularLocation>
        <location evidence="1">Endoplasmic reticulum membrane</location>
        <topology evidence="1">Single-pass membrane protein</topology>
    </subcellularLocation>
</comment>
<evidence type="ECO:0000313" key="6">
    <source>
        <dbReference type="EMBL" id="GAA4785584.1"/>
    </source>
</evidence>
<dbReference type="InterPro" id="IPR013969">
    <property type="entry name" value="Oligosacch_biosynth_Alg14"/>
</dbReference>
<keyword evidence="3" id="KW-0256">Endoplasmic reticulum</keyword>
<keyword evidence="7" id="KW-1185">Reference proteome</keyword>
<gene>
    <name evidence="6" type="primary">pssD</name>
    <name evidence="6" type="ORF">GCM10023231_11870</name>
</gene>
<evidence type="ECO:0000313" key="7">
    <source>
        <dbReference type="Proteomes" id="UP001501411"/>
    </source>
</evidence>
<sequence>MEKKKVLAIASVGGHWIELLRLKPFFDEYNTVYISTKVSCKDMVGESKFYHVTDFNRWNKAKMIGTIFKMVCIFLRERPSIVISTGAAPGLIGLLIGKILFAKTIWIDSIANVEELSLSGKIATKFADKVFVQWPDLTNEKIQYIGNVL</sequence>
<reference evidence="7" key="1">
    <citation type="journal article" date="2019" name="Int. J. Syst. Evol. Microbiol.">
        <title>The Global Catalogue of Microorganisms (GCM) 10K type strain sequencing project: providing services to taxonomists for standard genome sequencing and annotation.</title>
        <authorList>
            <consortium name="The Broad Institute Genomics Platform"/>
            <consortium name="The Broad Institute Genome Sequencing Center for Infectious Disease"/>
            <person name="Wu L."/>
            <person name="Ma J."/>
        </authorList>
    </citation>
    <scope>NUCLEOTIDE SEQUENCE [LARGE SCALE GENOMIC DNA]</scope>
    <source>
        <strain evidence="7">JCM 18200</strain>
    </source>
</reference>
<accession>A0ABP9ASE8</accession>
<dbReference type="Proteomes" id="UP001501411">
    <property type="component" value="Unassembled WGS sequence"/>
</dbReference>
<keyword evidence="2" id="KW-0812">Transmembrane</keyword>
<evidence type="ECO:0000256" key="4">
    <source>
        <dbReference type="ARBA" id="ARBA00022989"/>
    </source>
</evidence>
<name>A0ABP9ASE8_9SPHI</name>
<evidence type="ECO:0000256" key="5">
    <source>
        <dbReference type="ARBA" id="ARBA00023136"/>
    </source>
</evidence>
<keyword evidence="4" id="KW-1133">Transmembrane helix</keyword>
<keyword evidence="5" id="KW-0472">Membrane</keyword>
<dbReference type="Pfam" id="PF08660">
    <property type="entry name" value="Alg14"/>
    <property type="match status" value="1"/>
</dbReference>